<reference evidence="8 9" key="1">
    <citation type="journal article" date="2018" name="Sci. Rep.">
        <title>Raphidocelis subcapitata (=Pseudokirchneriella subcapitata) provides an insight into genome evolution and environmental adaptations in the Sphaeropleales.</title>
        <authorList>
            <person name="Suzuki S."/>
            <person name="Yamaguchi H."/>
            <person name="Nakajima N."/>
            <person name="Kawachi M."/>
        </authorList>
    </citation>
    <scope>NUCLEOTIDE SEQUENCE [LARGE SCALE GENOMIC DNA]</scope>
    <source>
        <strain evidence="8 9">NIES-35</strain>
    </source>
</reference>
<evidence type="ECO:0000256" key="2">
    <source>
        <dbReference type="ARBA" id="ARBA00015652"/>
    </source>
</evidence>
<sequence>MGFMRSEEVTLPMRFLVTTAHLIAVVTLLFDLDALTAQVVLTEGSEFALTRQRLRGLAAASLACFGVEYLGLFAGASIFMRGHTLACIVLHFLGAVVTALFYARAWAVGAFAAAAALFSYVPATIEALTLLYVLRVSAYSY</sequence>
<evidence type="ECO:0000256" key="3">
    <source>
        <dbReference type="ARBA" id="ARBA00022692"/>
    </source>
</evidence>
<accession>A0A2V0NV38</accession>
<feature type="transmembrane region" description="Helical" evidence="7">
    <location>
        <begin position="85"/>
        <end position="103"/>
    </location>
</feature>
<dbReference type="AlphaFoldDB" id="A0A2V0NV38"/>
<proteinExistence type="predicted"/>
<evidence type="ECO:0000256" key="5">
    <source>
        <dbReference type="ARBA" id="ARBA00022989"/>
    </source>
</evidence>
<dbReference type="PANTHER" id="PTHR34341">
    <property type="entry name" value="TRANSMEMBRANE PROTEIN 107"/>
    <property type="match status" value="1"/>
</dbReference>
<dbReference type="Proteomes" id="UP000247498">
    <property type="component" value="Unassembled WGS sequence"/>
</dbReference>
<dbReference type="EMBL" id="BDRX01000010">
    <property type="protein sequence ID" value="GBF89423.1"/>
    <property type="molecule type" value="Genomic_DNA"/>
</dbReference>
<name>A0A2V0NV38_9CHLO</name>
<dbReference type="PANTHER" id="PTHR34341:SF1">
    <property type="entry name" value="TRANSMEMBRANE PROTEIN 107"/>
    <property type="match status" value="1"/>
</dbReference>
<keyword evidence="3 7" id="KW-0812">Transmembrane</keyword>
<evidence type="ECO:0000256" key="4">
    <source>
        <dbReference type="ARBA" id="ARBA00022794"/>
    </source>
</evidence>
<keyword evidence="4" id="KW-0970">Cilium biogenesis/degradation</keyword>
<keyword evidence="6 7" id="KW-0472">Membrane</keyword>
<protein>
    <recommendedName>
        <fullName evidence="2">Transmembrane protein 107</fullName>
    </recommendedName>
</protein>
<keyword evidence="9" id="KW-1185">Reference proteome</keyword>
<dbReference type="Pfam" id="PF14995">
    <property type="entry name" value="TMEM107"/>
    <property type="match status" value="1"/>
</dbReference>
<comment type="caution">
    <text evidence="8">The sequence shown here is derived from an EMBL/GenBank/DDBJ whole genome shotgun (WGS) entry which is preliminary data.</text>
</comment>
<evidence type="ECO:0000256" key="7">
    <source>
        <dbReference type="SAM" id="Phobius"/>
    </source>
</evidence>
<evidence type="ECO:0000256" key="1">
    <source>
        <dbReference type="ARBA" id="ARBA00004141"/>
    </source>
</evidence>
<dbReference type="GO" id="GO:1905515">
    <property type="term" value="P:non-motile cilium assembly"/>
    <property type="evidence" value="ECO:0007669"/>
    <property type="project" value="TreeGrafter"/>
</dbReference>
<feature type="transmembrane region" description="Helical" evidence="7">
    <location>
        <begin position="109"/>
        <end position="134"/>
    </location>
</feature>
<dbReference type="GO" id="GO:1904491">
    <property type="term" value="P:protein localization to ciliary transition zone"/>
    <property type="evidence" value="ECO:0007669"/>
    <property type="project" value="TreeGrafter"/>
</dbReference>
<organism evidence="8 9">
    <name type="scientific">Raphidocelis subcapitata</name>
    <dbReference type="NCBI Taxonomy" id="307507"/>
    <lineage>
        <taxon>Eukaryota</taxon>
        <taxon>Viridiplantae</taxon>
        <taxon>Chlorophyta</taxon>
        <taxon>core chlorophytes</taxon>
        <taxon>Chlorophyceae</taxon>
        <taxon>CS clade</taxon>
        <taxon>Sphaeropleales</taxon>
        <taxon>Selenastraceae</taxon>
        <taxon>Raphidocelis</taxon>
    </lineage>
</organism>
<dbReference type="GO" id="GO:0016020">
    <property type="term" value="C:membrane"/>
    <property type="evidence" value="ECO:0007669"/>
    <property type="project" value="UniProtKB-SubCell"/>
</dbReference>
<comment type="subcellular location">
    <subcellularLocation>
        <location evidence="1">Membrane</location>
        <topology evidence="1">Multi-pass membrane protein</topology>
    </subcellularLocation>
</comment>
<evidence type="ECO:0000313" key="9">
    <source>
        <dbReference type="Proteomes" id="UP000247498"/>
    </source>
</evidence>
<dbReference type="InParanoid" id="A0A2V0NV38"/>
<dbReference type="OrthoDB" id="2114471at2759"/>
<evidence type="ECO:0000313" key="8">
    <source>
        <dbReference type="EMBL" id="GBF89423.1"/>
    </source>
</evidence>
<feature type="transmembrane region" description="Helical" evidence="7">
    <location>
        <begin position="58"/>
        <end position="78"/>
    </location>
</feature>
<evidence type="ECO:0000256" key="6">
    <source>
        <dbReference type="ARBA" id="ARBA00023136"/>
    </source>
</evidence>
<dbReference type="GO" id="GO:0036038">
    <property type="term" value="C:MKS complex"/>
    <property type="evidence" value="ECO:0007669"/>
    <property type="project" value="TreeGrafter"/>
</dbReference>
<dbReference type="InterPro" id="IPR029248">
    <property type="entry name" value="TMEM107"/>
</dbReference>
<keyword evidence="5 7" id="KW-1133">Transmembrane helix</keyword>
<gene>
    <name evidence="8" type="ORF">Rsub_01995</name>
</gene>